<feature type="domain" description="Flagellar Assembly Protein A N-terminal region" evidence="2">
    <location>
        <begin position="174"/>
        <end position="347"/>
    </location>
</feature>
<protein>
    <recommendedName>
        <fullName evidence="2">Flagellar Assembly Protein A N-terminal region domain-containing protein</fullName>
    </recommendedName>
</protein>
<proteinExistence type="predicted"/>
<evidence type="ECO:0000313" key="3">
    <source>
        <dbReference type="EMBL" id="GFM33437.1"/>
    </source>
</evidence>
<evidence type="ECO:0000259" key="2">
    <source>
        <dbReference type="Pfam" id="PF20250"/>
    </source>
</evidence>
<evidence type="ECO:0000313" key="4">
    <source>
        <dbReference type="Proteomes" id="UP000503840"/>
    </source>
</evidence>
<dbReference type="InterPro" id="IPR046865">
    <property type="entry name" value="FapA_b_solenoid"/>
</dbReference>
<accession>A0A7J0BIB9</accession>
<gene>
    <name evidence="3" type="ORF">DSM101010T_18020</name>
</gene>
<dbReference type="InterPro" id="IPR046866">
    <property type="entry name" value="FapA_N"/>
</dbReference>
<dbReference type="Pfam" id="PF20250">
    <property type="entry name" value="FapA_N"/>
    <property type="match status" value="1"/>
</dbReference>
<sequence length="628" mass="67412">MSEPNADITISISEDGLRAVISDCPRGSNGICNISRAQIDRALEKAGVTEAPSSEDIRLIMEAAAGGKDVNGMVVVRGKPPVPAGDATIKPFGDFTRPVFPGEAFCEIIKATPAKDGTSVTGKPIKAPGEQQGKSITFPESPNCFIDSTTLQIRSEVYGLAHFDKLSLHVSPLLTVTKADMAAQATIYATDMRGKELTAARMEEALKALEITSPLERNRFLKAVQHAKESGTEIPNVILARGLEPVHGRNGWFELYAKDDRSDVGVQDNEGNIDFRARGVIRSVAADDIVGKLHAPTRGVPGKDIFGRVIPAHDGAVFRITLGENVEATETGSEFRALIAGMVFFVRNTLSVTEVFTTRGDVNMGTGNLELEKGSVHVKGAVLSGFKIICPRNVLVNDTIESAVVEAGGDVEVKGGIIMDKGGRIVSQGSISAMFAKGATIEAQGDVNIAHEMTNCIVFAGQNVIATKGRGKIIGSTVRCGGSLIAHEVGSELGVATTVFLGIEQETTDHSERRRELNALLQKVYATLGTGDPRTILVNTPPAKRETVAQLLKMRLGAEKELREIESTIQQERVAMKKAIQSKLKVTRTIYPGVVVHSYGQIFKVQSPIEHSKIFFDPDEQKIIVLSL</sequence>
<name>A0A7J0BIB9_9BACT</name>
<dbReference type="AlphaFoldDB" id="A0A7J0BIB9"/>
<keyword evidence="4" id="KW-1185">Reference proteome</keyword>
<dbReference type="PANTHER" id="PTHR38032">
    <property type="entry name" value="POLYMERASE-RELATED"/>
    <property type="match status" value="1"/>
</dbReference>
<dbReference type="Pfam" id="PF03961">
    <property type="entry name" value="FapA"/>
    <property type="match status" value="1"/>
</dbReference>
<dbReference type="RefSeq" id="WP_174405099.1">
    <property type="nucleotide sequence ID" value="NZ_BLVO01000013.1"/>
</dbReference>
<comment type="caution">
    <text evidence="3">The sequence shown here is derived from an EMBL/GenBank/DDBJ whole genome shotgun (WGS) entry which is preliminary data.</text>
</comment>
<feature type="region of interest" description="Disordered" evidence="1">
    <location>
        <begin position="117"/>
        <end position="137"/>
    </location>
</feature>
<dbReference type="InterPro" id="IPR005646">
    <property type="entry name" value="FapA"/>
</dbReference>
<organism evidence="3 4">
    <name type="scientific">Desulfovibrio subterraneus</name>
    <dbReference type="NCBI Taxonomy" id="2718620"/>
    <lineage>
        <taxon>Bacteria</taxon>
        <taxon>Pseudomonadati</taxon>
        <taxon>Thermodesulfobacteriota</taxon>
        <taxon>Desulfovibrionia</taxon>
        <taxon>Desulfovibrionales</taxon>
        <taxon>Desulfovibrionaceae</taxon>
        <taxon>Desulfovibrio</taxon>
    </lineage>
</organism>
<dbReference type="EMBL" id="BLVO01000013">
    <property type="protein sequence ID" value="GFM33437.1"/>
    <property type="molecule type" value="Genomic_DNA"/>
</dbReference>
<dbReference type="Proteomes" id="UP000503840">
    <property type="component" value="Unassembled WGS sequence"/>
</dbReference>
<dbReference type="PANTHER" id="PTHR38032:SF1">
    <property type="entry name" value="RNA-BINDING PROTEIN KHPB N-TERMINAL DOMAIN-CONTAINING PROTEIN"/>
    <property type="match status" value="1"/>
</dbReference>
<reference evidence="3 4" key="1">
    <citation type="submission" date="2020-05" db="EMBL/GenBank/DDBJ databases">
        <title>Draft genome sequence of Desulfovibrio sp. strain HN2T.</title>
        <authorList>
            <person name="Ueno A."/>
            <person name="Tamazawa S."/>
            <person name="Tamamura S."/>
            <person name="Murakami T."/>
            <person name="Kiyama T."/>
            <person name="Inomata H."/>
            <person name="Amano Y."/>
            <person name="Miyakawa K."/>
            <person name="Tamaki H."/>
            <person name="Naganuma T."/>
            <person name="Kaneko K."/>
        </authorList>
    </citation>
    <scope>NUCLEOTIDE SEQUENCE [LARGE SCALE GENOMIC DNA]</scope>
    <source>
        <strain evidence="3 4">HN2</strain>
    </source>
</reference>
<evidence type="ECO:0000256" key="1">
    <source>
        <dbReference type="SAM" id="MobiDB-lite"/>
    </source>
</evidence>